<evidence type="ECO:0000256" key="5">
    <source>
        <dbReference type="ARBA" id="ARBA00012917"/>
    </source>
</evidence>
<dbReference type="InterPro" id="IPR029058">
    <property type="entry name" value="AB_hydrolase_fold"/>
</dbReference>
<feature type="domain" description="Acylamino-acid-releasing enzyme N-terminal" evidence="9">
    <location>
        <begin position="17"/>
        <end position="130"/>
    </location>
</feature>
<reference evidence="10 11" key="1">
    <citation type="journal article" date="2023" name="Insect Mol. Biol.">
        <title>Genome sequencing provides insights into the evolution of gene families encoding plant cell wall-degrading enzymes in longhorned beetles.</title>
        <authorList>
            <person name="Shin N.R."/>
            <person name="Okamura Y."/>
            <person name="Kirsch R."/>
            <person name="Pauchet Y."/>
        </authorList>
    </citation>
    <scope>NUCLEOTIDE SEQUENCE [LARGE SCALE GENOMIC DNA]</scope>
    <source>
        <strain evidence="10">EAD_L_NR</strain>
    </source>
</reference>
<protein>
    <recommendedName>
        <fullName evidence="5">acylaminoacyl-peptidase</fullName>
        <ecNumber evidence="5">3.4.19.1</ecNumber>
    </recommendedName>
</protein>
<gene>
    <name evidence="10" type="ORF">NQ315_005099</name>
</gene>
<dbReference type="Pfam" id="PF00326">
    <property type="entry name" value="Peptidase_S9"/>
    <property type="match status" value="1"/>
</dbReference>
<accession>A0AAV8VUC1</accession>
<dbReference type="EMBL" id="JANEYG010000031">
    <property type="protein sequence ID" value="KAJ8917652.1"/>
    <property type="molecule type" value="Genomic_DNA"/>
</dbReference>
<evidence type="ECO:0000256" key="7">
    <source>
        <dbReference type="ARBA" id="ARBA00022801"/>
    </source>
</evidence>
<dbReference type="GO" id="GO:0006508">
    <property type="term" value="P:proteolysis"/>
    <property type="evidence" value="ECO:0007669"/>
    <property type="project" value="InterPro"/>
</dbReference>
<evidence type="ECO:0000259" key="8">
    <source>
        <dbReference type="Pfam" id="PF00326"/>
    </source>
</evidence>
<proteinExistence type="inferred from homology"/>
<comment type="subcellular location">
    <subcellularLocation>
        <location evidence="2">Cytoplasm</location>
    </subcellularLocation>
</comment>
<comment type="catalytic activity">
    <reaction evidence="1">
        <text>Cleavage of an N-acetyl or N-formyl amino acid from the N-terminus of a polypeptide.</text>
        <dbReference type="EC" id="3.4.19.1"/>
    </reaction>
</comment>
<dbReference type="EC" id="3.4.19.1" evidence="5"/>
<evidence type="ECO:0000256" key="6">
    <source>
        <dbReference type="ARBA" id="ARBA00022490"/>
    </source>
</evidence>
<evidence type="ECO:0000313" key="10">
    <source>
        <dbReference type="EMBL" id="KAJ8917652.1"/>
    </source>
</evidence>
<dbReference type="InterPro" id="IPR045550">
    <property type="entry name" value="AARE_N"/>
</dbReference>
<evidence type="ECO:0000256" key="4">
    <source>
        <dbReference type="ARBA" id="ARBA00011881"/>
    </source>
</evidence>
<comment type="caution">
    <text evidence="10">The sequence shown here is derived from an EMBL/GenBank/DDBJ whole genome shotgun (WGS) entry which is preliminary data.</text>
</comment>
<comment type="subunit">
    <text evidence="4">Homotetramer.</text>
</comment>
<keyword evidence="11" id="KW-1185">Reference proteome</keyword>
<dbReference type="Proteomes" id="UP001159042">
    <property type="component" value="Unassembled WGS sequence"/>
</dbReference>
<organism evidence="10 11">
    <name type="scientific">Exocentrus adspersus</name>
    <dbReference type="NCBI Taxonomy" id="1586481"/>
    <lineage>
        <taxon>Eukaryota</taxon>
        <taxon>Metazoa</taxon>
        <taxon>Ecdysozoa</taxon>
        <taxon>Arthropoda</taxon>
        <taxon>Hexapoda</taxon>
        <taxon>Insecta</taxon>
        <taxon>Pterygota</taxon>
        <taxon>Neoptera</taxon>
        <taxon>Endopterygota</taxon>
        <taxon>Coleoptera</taxon>
        <taxon>Polyphaga</taxon>
        <taxon>Cucujiformia</taxon>
        <taxon>Chrysomeloidea</taxon>
        <taxon>Cerambycidae</taxon>
        <taxon>Lamiinae</taxon>
        <taxon>Acanthocinini</taxon>
        <taxon>Exocentrus</taxon>
    </lineage>
</organism>
<dbReference type="SUPFAM" id="SSF53474">
    <property type="entry name" value="alpha/beta-Hydrolases"/>
    <property type="match status" value="1"/>
</dbReference>
<dbReference type="PANTHER" id="PTHR42776">
    <property type="entry name" value="SERINE PEPTIDASE S9 FAMILY MEMBER"/>
    <property type="match status" value="1"/>
</dbReference>
<evidence type="ECO:0000259" key="9">
    <source>
        <dbReference type="Pfam" id="PF19283"/>
    </source>
</evidence>
<evidence type="ECO:0000256" key="2">
    <source>
        <dbReference type="ARBA" id="ARBA00004496"/>
    </source>
</evidence>
<keyword evidence="7" id="KW-0378">Hydrolase</keyword>
<dbReference type="Pfam" id="PF19283">
    <property type="entry name" value="APEH_N"/>
    <property type="match status" value="1"/>
</dbReference>
<dbReference type="InterPro" id="IPR001375">
    <property type="entry name" value="Peptidase_S9_cat"/>
</dbReference>
<keyword evidence="6" id="KW-0963">Cytoplasm</keyword>
<feature type="domain" description="Peptidase S9 prolyl oligopeptidase catalytic" evidence="8">
    <location>
        <begin position="199"/>
        <end position="401"/>
    </location>
</feature>
<name>A0AAV8VUC1_9CUCU</name>
<dbReference type="AlphaFoldDB" id="A0AAV8VUC1"/>
<dbReference type="PANTHER" id="PTHR42776:SF4">
    <property type="entry name" value="ACYLAMINO-ACID-RELEASING ENZYME"/>
    <property type="match status" value="1"/>
</dbReference>
<dbReference type="Gene3D" id="3.40.50.1820">
    <property type="entry name" value="alpha/beta hydrolase"/>
    <property type="match status" value="1"/>
</dbReference>
<evidence type="ECO:0000256" key="1">
    <source>
        <dbReference type="ARBA" id="ARBA00000721"/>
    </source>
</evidence>
<sequence length="403" mass="44254">MALVKASVPLTEDTRPQTVVDIVGEGIKIRNDETFYGLYNTGFPRRPWASSSRLLLNTNQKTTVNSYIIDIVSGDVTHLKFDDGSQLITDVFNDTVLAVRRNFFKSDKLVIGKLPSPNNEAAISWTELTSSEVVSGLENCSYKYLDLLADSAGDSVRSFNAIYLGPGNGKEKIDPAYNLASRRPSLCICKLFNVGSIRFALLLVNYRGSIGSGQDSVEFLLGKVGTADVADCITAIDKTLELLPWLNPEVLALVGGSHGGFLVTHLSGQYPEKFKAVVARNPVIDVAPMSSISDIPDWAFVEGGNKEYTQRGAIDNESLLAMRNVSPIVHAHKVKAPTLLQIGSKDLRVPPHQGTEYHLRLKANGVITRMNLYEDNHPLGSVPNEMDNVINTFLWIDKYISNE</sequence>
<evidence type="ECO:0000256" key="3">
    <source>
        <dbReference type="ARBA" id="ARBA00010040"/>
    </source>
</evidence>
<comment type="similarity">
    <text evidence="3">Belongs to the peptidase S9C family.</text>
</comment>
<evidence type="ECO:0000313" key="11">
    <source>
        <dbReference type="Proteomes" id="UP001159042"/>
    </source>
</evidence>
<dbReference type="GO" id="GO:0004252">
    <property type="term" value="F:serine-type endopeptidase activity"/>
    <property type="evidence" value="ECO:0007669"/>
    <property type="project" value="TreeGrafter"/>
</dbReference>